<evidence type="ECO:0000256" key="4">
    <source>
        <dbReference type="ARBA" id="ARBA00022729"/>
    </source>
</evidence>
<dbReference type="PANTHER" id="PTHR30290">
    <property type="entry name" value="PERIPLASMIC BINDING COMPONENT OF ABC TRANSPORTER"/>
    <property type="match status" value="1"/>
</dbReference>
<dbReference type="GO" id="GO:0030288">
    <property type="term" value="C:outer membrane-bounded periplasmic space"/>
    <property type="evidence" value="ECO:0007669"/>
    <property type="project" value="UniProtKB-ARBA"/>
</dbReference>
<dbReference type="SUPFAM" id="SSF53850">
    <property type="entry name" value="Periplasmic binding protein-like II"/>
    <property type="match status" value="1"/>
</dbReference>
<dbReference type="PIRSF" id="PIRSF002741">
    <property type="entry name" value="MppA"/>
    <property type="match status" value="1"/>
</dbReference>
<reference evidence="9 10" key="1">
    <citation type="submission" date="2018-08" db="EMBL/GenBank/DDBJ databases">
        <title>Draft genome sequence of the cyanotroph, Pseudomonas monteilii BCN3.</title>
        <authorList>
            <person name="Jones L.B."/>
            <person name="Kunz D.A."/>
        </authorList>
    </citation>
    <scope>NUCLEOTIDE SEQUENCE [LARGE SCALE GENOMIC DNA]</scope>
    <source>
        <strain evidence="9 10">BCN3</strain>
    </source>
</reference>
<dbReference type="Gene3D" id="3.10.105.10">
    <property type="entry name" value="Dipeptide-binding Protein, Domain 3"/>
    <property type="match status" value="1"/>
</dbReference>
<comment type="caution">
    <text evidence="9">The sequence shown here is derived from an EMBL/GenBank/DDBJ whole genome shotgun (WGS) entry which is preliminary data.</text>
</comment>
<evidence type="ECO:0000256" key="5">
    <source>
        <dbReference type="ARBA" id="ARBA00022856"/>
    </source>
</evidence>
<evidence type="ECO:0000313" key="9">
    <source>
        <dbReference type="EMBL" id="RII78372.1"/>
    </source>
</evidence>
<dbReference type="AlphaFoldDB" id="A0A399M997"/>
<dbReference type="GO" id="GO:1904680">
    <property type="term" value="F:peptide transmembrane transporter activity"/>
    <property type="evidence" value="ECO:0007669"/>
    <property type="project" value="TreeGrafter"/>
</dbReference>
<feature type="chain" id="PRO_5017349943" evidence="7">
    <location>
        <begin position="28"/>
        <end position="536"/>
    </location>
</feature>
<comment type="subcellular location">
    <subcellularLocation>
        <location evidence="1">Cell envelope</location>
    </subcellularLocation>
</comment>
<evidence type="ECO:0000256" key="7">
    <source>
        <dbReference type="SAM" id="SignalP"/>
    </source>
</evidence>
<comment type="similarity">
    <text evidence="2">Belongs to the bacterial solute-binding protein 5 family.</text>
</comment>
<dbReference type="Gene3D" id="3.90.76.10">
    <property type="entry name" value="Dipeptide-binding Protein, Domain 1"/>
    <property type="match status" value="1"/>
</dbReference>
<evidence type="ECO:0000259" key="8">
    <source>
        <dbReference type="Pfam" id="PF00496"/>
    </source>
</evidence>
<keyword evidence="5" id="KW-0571">Peptide transport</keyword>
<evidence type="ECO:0000313" key="10">
    <source>
        <dbReference type="Proteomes" id="UP000265875"/>
    </source>
</evidence>
<evidence type="ECO:0000256" key="1">
    <source>
        <dbReference type="ARBA" id="ARBA00004196"/>
    </source>
</evidence>
<keyword evidence="6" id="KW-0653">Protein transport</keyword>
<gene>
    <name evidence="9" type="ORF">D0894_09095</name>
</gene>
<evidence type="ECO:0000256" key="2">
    <source>
        <dbReference type="ARBA" id="ARBA00005695"/>
    </source>
</evidence>
<dbReference type="GO" id="GO:0015031">
    <property type="term" value="P:protein transport"/>
    <property type="evidence" value="ECO:0007669"/>
    <property type="project" value="UniProtKB-KW"/>
</dbReference>
<evidence type="ECO:0000256" key="6">
    <source>
        <dbReference type="ARBA" id="ARBA00022927"/>
    </source>
</evidence>
<dbReference type="GO" id="GO:0043190">
    <property type="term" value="C:ATP-binding cassette (ABC) transporter complex"/>
    <property type="evidence" value="ECO:0007669"/>
    <property type="project" value="InterPro"/>
</dbReference>
<dbReference type="Proteomes" id="UP000265875">
    <property type="component" value="Unassembled WGS sequence"/>
</dbReference>
<name>A0A399M997_9PSED</name>
<dbReference type="RefSeq" id="WP_119369470.1">
    <property type="nucleotide sequence ID" value="NZ_QWLL01000017.1"/>
</dbReference>
<feature type="domain" description="Solute-binding protein family 5" evidence="8">
    <location>
        <begin position="80"/>
        <end position="446"/>
    </location>
</feature>
<dbReference type="PANTHER" id="PTHR30290:SF10">
    <property type="entry name" value="PERIPLASMIC OLIGOPEPTIDE-BINDING PROTEIN-RELATED"/>
    <property type="match status" value="1"/>
</dbReference>
<organism evidence="9 10">
    <name type="scientific">Pseudomonas monteilii</name>
    <dbReference type="NCBI Taxonomy" id="76759"/>
    <lineage>
        <taxon>Bacteria</taxon>
        <taxon>Pseudomonadati</taxon>
        <taxon>Pseudomonadota</taxon>
        <taxon>Gammaproteobacteria</taxon>
        <taxon>Pseudomonadales</taxon>
        <taxon>Pseudomonadaceae</taxon>
        <taxon>Pseudomonas</taxon>
    </lineage>
</organism>
<dbReference type="CDD" id="cd08512">
    <property type="entry name" value="PBP2_NikA_DppA_OppA_like_7"/>
    <property type="match status" value="1"/>
</dbReference>
<dbReference type="GO" id="GO:0015833">
    <property type="term" value="P:peptide transport"/>
    <property type="evidence" value="ECO:0007669"/>
    <property type="project" value="UniProtKB-KW"/>
</dbReference>
<dbReference type="Pfam" id="PF00496">
    <property type="entry name" value="SBP_bac_5"/>
    <property type="match status" value="1"/>
</dbReference>
<proteinExistence type="inferred from homology"/>
<sequence length="536" mass="59113">MKTVFPPLRMAVLGAALLLGPLAAVQAKTPADQLIVGMSMVNLFSIDPANAPGLDASGINANLYDTLIKRDRGNPDKHLPQLAERWDISEDGKQITFHLRTDVTFHSGNPLTAEDVAWSLYRVMKLNYGLATTWKAYGYSVDNIQTLIRATDSHTLVVDLPQPVDPLLVIDSLAVSPSAVVVDRQQVLKHEKNGDLGAAWLVTNEAGSGPFTLTKWSANDALVMTRFDGYWAGPAKMKRVLVRHMTESQSLRLMLERGDLDLAYGMAAPDIKAIESSDKLQVQALQRGTMYYVAMSMKQPEFANRKVREAVRNLIDYQGLDQQVMPHYGKLNQQPMQLGLEARLPDPGYKLDVAKAKALLAEAGYPQGFSTTIRTLSEPPFIDIAARMQSTLAEGGIKASIVTGTGNQVYGAMRARNFEMIVARGAERYPHPYFSLRTFVYNPDNSDSAGLPNFQGWRASFFSPPLNDLIDRVGVERDAAKRLGMYQQAQKLYDDEVGPIMMISQMTDTAVSAADVKGFSGDDAEATRYLGVYKQR</sequence>
<accession>A0A399M997</accession>
<dbReference type="InterPro" id="IPR039424">
    <property type="entry name" value="SBP_5"/>
</dbReference>
<dbReference type="Gene3D" id="3.40.190.10">
    <property type="entry name" value="Periplasmic binding protein-like II"/>
    <property type="match status" value="1"/>
</dbReference>
<dbReference type="EMBL" id="QWLL01000017">
    <property type="protein sequence ID" value="RII78372.1"/>
    <property type="molecule type" value="Genomic_DNA"/>
</dbReference>
<dbReference type="FunFam" id="3.90.76.10:FF:000007">
    <property type="entry name" value="Dipeptide ABC transporter periplasmic dipeptide-binding protein"/>
    <property type="match status" value="1"/>
</dbReference>
<dbReference type="InterPro" id="IPR000914">
    <property type="entry name" value="SBP_5_dom"/>
</dbReference>
<keyword evidence="4 7" id="KW-0732">Signal</keyword>
<keyword evidence="3" id="KW-0813">Transport</keyword>
<feature type="signal peptide" evidence="7">
    <location>
        <begin position="1"/>
        <end position="27"/>
    </location>
</feature>
<dbReference type="InterPro" id="IPR030678">
    <property type="entry name" value="Peptide/Ni-bd"/>
</dbReference>
<protein>
    <submittedName>
        <fullName evidence="9">ABC transporter substrate-binding protein</fullName>
    </submittedName>
</protein>
<evidence type="ECO:0000256" key="3">
    <source>
        <dbReference type="ARBA" id="ARBA00022448"/>
    </source>
</evidence>